<keyword evidence="3" id="KW-1185">Reference proteome</keyword>
<reference evidence="2 3" key="1">
    <citation type="submission" date="2020-09" db="EMBL/GenBank/DDBJ databases">
        <title>Draft Genome Sequences of Oil-Oxidizing Bacteria Halomonas titanicae, Marinobacter lutaoensis, and Virgibacillus halodenitrificans Isolated from Highly Saline Environments.</title>
        <authorList>
            <person name="Grouzdev D.S."/>
            <person name="Sokolova D.S."/>
            <person name="Semenova E.M."/>
            <person name="Borzenkov I.A."/>
            <person name="Bidzhieva S.K."/>
            <person name="Poltaraus A.B."/>
            <person name="Nazina T.N."/>
        </authorList>
    </citation>
    <scope>NUCLEOTIDE SEQUENCE [LARGE SCALE GENOMIC DNA]</scope>
    <source>
        <strain evidence="2 3">VKM B-3472D</strain>
    </source>
</reference>
<evidence type="ECO:0000313" key="3">
    <source>
        <dbReference type="Proteomes" id="UP000621631"/>
    </source>
</evidence>
<dbReference type="Gene3D" id="3.40.710.10">
    <property type="entry name" value="DD-peptidase/beta-lactamase superfamily"/>
    <property type="match status" value="1"/>
</dbReference>
<name>A0ABR7VGS7_VIRHA</name>
<dbReference type="InterPro" id="IPR050491">
    <property type="entry name" value="AmpC-like"/>
</dbReference>
<dbReference type="PANTHER" id="PTHR46825">
    <property type="entry name" value="D-ALANYL-D-ALANINE-CARBOXYPEPTIDASE/ENDOPEPTIDASE AMPH"/>
    <property type="match status" value="1"/>
</dbReference>
<sequence length="438" mass="49859">MQNNRWSTFESYVNHLMSENHVAGAAVAISKNGKVIYKNGFGYRDIENKKPVTVDTIFGIASISKSFTALAIMKLESEGKLSVDDPVINYLPAFQLKTEDMSKIKIHHLLSHTVGMPPIERYQNLNRFHEHIDYLAKVNDCPLGKPGEYLSYCNDLYLLLGAIIEKVTGRLFRKYMIEEIIVPLKMHRTTYSTEDINKYDNVTKQYEYEPASNTFKSHCFENLGNYETSGGLRSSVMDLMKYGNVYVDALSSQQANMEHIQYQKMWEPVYQLSENEFYGYGIRTEHNYFGHRLVKHGGSLPGVASYFGFIPEEKIVVAVLTNVSKGPKIAIWKAALHTALGIPIEQKKEERNDYVLSNKEMHTLIGTYATNKKGSRIEILEENGVLMAKSNGELSELQAIDNQTLVKKDSGEKVKFYINNQGIAWAAFSSLRMLPRRE</sequence>
<evidence type="ECO:0000313" key="2">
    <source>
        <dbReference type="EMBL" id="MBD1221142.1"/>
    </source>
</evidence>
<proteinExistence type="predicted"/>
<organism evidence="2 3">
    <name type="scientific">Virgibacillus halodenitrificans</name>
    <name type="common">Bacillus halodenitrificans</name>
    <dbReference type="NCBI Taxonomy" id="1482"/>
    <lineage>
        <taxon>Bacteria</taxon>
        <taxon>Bacillati</taxon>
        <taxon>Bacillota</taxon>
        <taxon>Bacilli</taxon>
        <taxon>Bacillales</taxon>
        <taxon>Bacillaceae</taxon>
        <taxon>Virgibacillus</taxon>
    </lineage>
</organism>
<dbReference type="InterPro" id="IPR001466">
    <property type="entry name" value="Beta-lactam-related"/>
</dbReference>
<dbReference type="RefSeq" id="WP_060679895.1">
    <property type="nucleotide sequence ID" value="NZ_JACWEZ010000001.1"/>
</dbReference>
<protein>
    <submittedName>
        <fullName evidence="2">Beta-lactamase family protein</fullName>
    </submittedName>
</protein>
<evidence type="ECO:0000259" key="1">
    <source>
        <dbReference type="Pfam" id="PF00144"/>
    </source>
</evidence>
<feature type="domain" description="Beta-lactamase-related" evidence="1">
    <location>
        <begin position="9"/>
        <end position="327"/>
    </location>
</feature>
<dbReference type="EMBL" id="JACWEZ010000001">
    <property type="protein sequence ID" value="MBD1221142.1"/>
    <property type="molecule type" value="Genomic_DNA"/>
</dbReference>
<dbReference type="Pfam" id="PF00144">
    <property type="entry name" value="Beta-lactamase"/>
    <property type="match status" value="1"/>
</dbReference>
<gene>
    <name evidence="2" type="ORF">IC602_00780</name>
</gene>
<comment type="caution">
    <text evidence="2">The sequence shown here is derived from an EMBL/GenBank/DDBJ whole genome shotgun (WGS) entry which is preliminary data.</text>
</comment>
<dbReference type="InterPro" id="IPR012338">
    <property type="entry name" value="Beta-lactam/transpept-like"/>
</dbReference>
<dbReference type="PANTHER" id="PTHR46825:SF9">
    <property type="entry name" value="BETA-LACTAMASE-RELATED DOMAIN-CONTAINING PROTEIN"/>
    <property type="match status" value="1"/>
</dbReference>
<accession>A0ABR7VGS7</accession>
<dbReference type="Proteomes" id="UP000621631">
    <property type="component" value="Unassembled WGS sequence"/>
</dbReference>
<dbReference type="SUPFAM" id="SSF56601">
    <property type="entry name" value="beta-lactamase/transpeptidase-like"/>
    <property type="match status" value="1"/>
</dbReference>